<organism evidence="1 2">
    <name type="scientific">Marinobacterium maritimum</name>
    <dbReference type="NCBI Taxonomy" id="500162"/>
    <lineage>
        <taxon>Bacteria</taxon>
        <taxon>Pseudomonadati</taxon>
        <taxon>Pseudomonadota</taxon>
        <taxon>Gammaproteobacteria</taxon>
        <taxon>Oceanospirillales</taxon>
        <taxon>Oceanospirillaceae</taxon>
        <taxon>Marinobacterium</taxon>
    </lineage>
</organism>
<protein>
    <submittedName>
        <fullName evidence="1">Uncharacterized protein</fullName>
    </submittedName>
</protein>
<sequence>MNNSNNGTTGFDVTGWSESTWGMNEDEVLSAFGETAIRPDEPIEFCNPKRFSTVIIPSIDLDNMKFEAHFIFDNIEGLNEVLLKPKEEKPTGYFENLSKLLRQKYGEQSTSDEEGITTRMSWIFPSTIIELSRHDAEVLDYLLVTVSYEKTSSVSNYL</sequence>
<name>A0ABN1I8L5_9GAMM</name>
<comment type="caution">
    <text evidence="1">The sequence shown here is derived from an EMBL/GenBank/DDBJ whole genome shotgun (WGS) entry which is preliminary data.</text>
</comment>
<dbReference type="RefSeq" id="WP_343806950.1">
    <property type="nucleotide sequence ID" value="NZ_BAAAET010000003.1"/>
</dbReference>
<reference evidence="1 2" key="1">
    <citation type="journal article" date="2019" name="Int. J. Syst. Evol. Microbiol.">
        <title>The Global Catalogue of Microorganisms (GCM) 10K type strain sequencing project: providing services to taxonomists for standard genome sequencing and annotation.</title>
        <authorList>
            <consortium name="The Broad Institute Genomics Platform"/>
            <consortium name="The Broad Institute Genome Sequencing Center for Infectious Disease"/>
            <person name="Wu L."/>
            <person name="Ma J."/>
        </authorList>
    </citation>
    <scope>NUCLEOTIDE SEQUENCE [LARGE SCALE GENOMIC DNA]</scope>
    <source>
        <strain evidence="1 2">JCM 15134</strain>
    </source>
</reference>
<dbReference type="EMBL" id="BAAAET010000003">
    <property type="protein sequence ID" value="GAA0697516.1"/>
    <property type="molecule type" value="Genomic_DNA"/>
</dbReference>
<evidence type="ECO:0000313" key="2">
    <source>
        <dbReference type="Proteomes" id="UP001499915"/>
    </source>
</evidence>
<proteinExistence type="predicted"/>
<accession>A0ABN1I8L5</accession>
<evidence type="ECO:0000313" key="1">
    <source>
        <dbReference type="EMBL" id="GAA0697516.1"/>
    </source>
</evidence>
<keyword evidence="2" id="KW-1185">Reference proteome</keyword>
<gene>
    <name evidence="1" type="ORF">GCM10009104_27280</name>
</gene>
<dbReference type="Proteomes" id="UP001499915">
    <property type="component" value="Unassembled WGS sequence"/>
</dbReference>